<keyword evidence="2" id="KW-1185">Reference proteome</keyword>
<evidence type="ECO:0000313" key="1">
    <source>
        <dbReference type="EMBL" id="MBU2951222.1"/>
    </source>
</evidence>
<dbReference type="Proteomes" id="UP001647509">
    <property type="component" value="Unassembled WGS sequence"/>
</dbReference>
<gene>
    <name evidence="1" type="ORF">KO493_10985</name>
</gene>
<protein>
    <submittedName>
        <fullName evidence="1">ComEC family competence protein</fullName>
    </submittedName>
</protein>
<reference evidence="1" key="1">
    <citation type="submission" date="2021-05" db="EMBL/GenBank/DDBJ databases">
        <title>Draft genomes of bacteria isolated from model marine particles.</title>
        <authorList>
            <person name="Datta M.S."/>
            <person name="Schwartzman J.A."/>
            <person name="Enke T.N."/>
            <person name="Saavedra J."/>
            <person name="Cermak N."/>
            <person name="Cordero O.X."/>
        </authorList>
    </citation>
    <scope>NUCLEOTIDE SEQUENCE</scope>
    <source>
        <strain evidence="1">I2M19</strain>
    </source>
</reference>
<name>A0ACC5UA65_9FLAO</name>
<organism evidence="1 2">
    <name type="scientific">Pseudotamlana agarivorans</name>
    <dbReference type="NCBI Taxonomy" id="481183"/>
    <lineage>
        <taxon>Bacteria</taxon>
        <taxon>Pseudomonadati</taxon>
        <taxon>Bacteroidota</taxon>
        <taxon>Flavobacteriia</taxon>
        <taxon>Flavobacteriales</taxon>
        <taxon>Flavobacteriaceae</taxon>
        <taxon>Pseudotamlana</taxon>
    </lineage>
</organism>
<proteinExistence type="predicted"/>
<accession>A0ACC5UA65</accession>
<sequence length="679" mass="78229">MKLLNFTIIKLTICLVIGILIGYYFQTPYLIVLGFTLVSLLLVFMSYLMARHQFQKTVWFGLAAFLSMISIGALVVQFHNQKNFQNHFTHQVLKNNATLKTTTFRIKEVLKPGAYHDKYVIDVLSIDNIKVCGKSLLNIEKDSLTTTLLVDDIFVAKTRFMDLNKSLNPHQFDYKNYLEKQYIYNQLQLNSRTLLKANYKNHTVFGLAHKIRRHINNRLKAYHFDDNQRAIINALLLGQRQEISKHIYSDYANAGAIHILAVSGLHVGIILIILSFVLKPLEFFKHGKQIKTILLICLLWSFAVVAGLSASVTRAVTMFSILTVALNIKRPTNIYNTLAISMFVILLFKPLFIFDVGFQLSYLAVFSIVTIDPHLYKIWQPKNKILNLYWHTFTVTVAAQIGVIPLSLYYFHQFPGLFFISNLVIIPFLGVILAFGIIVILLASFNLLPIFIADTFGNIISLMNTLMHWISNQETFIFKEISFNLFHVSLTYLMLIACFMFSLKRNSQSFGLLLISVLLLQSSWIYNKLQLPSNEFIIFHKSRQSLIGMSLNNNMFIANDYDSMTTLKDKIISNYVIGNHINRIEKGSVRNAYQLENKTLFIIDSLALYNAKTIHPDYILLRQSPQINLNRVIDSLQPKYIIADGSNYKTYVNRWERICKKRNLPFHQTGKQGAFIIKY</sequence>
<comment type="caution">
    <text evidence="1">The sequence shown here is derived from an EMBL/GenBank/DDBJ whole genome shotgun (WGS) entry which is preliminary data.</text>
</comment>
<evidence type="ECO:0000313" key="2">
    <source>
        <dbReference type="Proteomes" id="UP001647509"/>
    </source>
</evidence>
<dbReference type="EMBL" id="JAHKPD010000018">
    <property type="protein sequence ID" value="MBU2951222.1"/>
    <property type="molecule type" value="Genomic_DNA"/>
</dbReference>